<comment type="caution">
    <text evidence="1">The sequence shown here is derived from an EMBL/GenBank/DDBJ whole genome shotgun (WGS) entry which is preliminary data.</text>
</comment>
<gene>
    <name evidence="1" type="ORF">ACFO1S_24790</name>
</gene>
<accession>A0ABV8SGE2</accession>
<protein>
    <submittedName>
        <fullName evidence="1">DeoR family transcriptional regulator</fullName>
    </submittedName>
</protein>
<evidence type="ECO:0000313" key="1">
    <source>
        <dbReference type="EMBL" id="MFC4306641.1"/>
    </source>
</evidence>
<dbReference type="EMBL" id="JBHSED010000065">
    <property type="protein sequence ID" value="MFC4306641.1"/>
    <property type="molecule type" value="Genomic_DNA"/>
</dbReference>
<keyword evidence="2" id="KW-1185">Reference proteome</keyword>
<dbReference type="Proteomes" id="UP001595755">
    <property type="component" value="Unassembled WGS sequence"/>
</dbReference>
<proteinExistence type="predicted"/>
<evidence type="ECO:0000313" key="2">
    <source>
        <dbReference type="Proteomes" id="UP001595755"/>
    </source>
</evidence>
<dbReference type="RefSeq" id="WP_204602366.1">
    <property type="nucleotide sequence ID" value="NZ_JBHSED010000065.1"/>
</dbReference>
<sequence length="108" mass="11924">MAERPIGIIVSEPRPLAGQSSRSSGNFSTVWFGGAHQMLVEVTVDGRIDDTIVFKIAEDKSGSDPVRADNVRNNTELPYIESNSLYIIVKQCPPNKNFKVTINPYVSK</sequence>
<reference evidence="2" key="1">
    <citation type="journal article" date="2019" name="Int. J. Syst. Evol. Microbiol.">
        <title>The Global Catalogue of Microorganisms (GCM) 10K type strain sequencing project: providing services to taxonomists for standard genome sequencing and annotation.</title>
        <authorList>
            <consortium name="The Broad Institute Genomics Platform"/>
            <consortium name="The Broad Institute Genome Sequencing Center for Infectious Disease"/>
            <person name="Wu L."/>
            <person name="Ma J."/>
        </authorList>
    </citation>
    <scope>NUCLEOTIDE SEQUENCE [LARGE SCALE GENOMIC DNA]</scope>
    <source>
        <strain evidence="2">CGMCC 4.1641</strain>
    </source>
</reference>
<organism evidence="1 2">
    <name type="scientific">Cohnella boryungensis</name>
    <dbReference type="NCBI Taxonomy" id="768479"/>
    <lineage>
        <taxon>Bacteria</taxon>
        <taxon>Bacillati</taxon>
        <taxon>Bacillota</taxon>
        <taxon>Bacilli</taxon>
        <taxon>Bacillales</taxon>
        <taxon>Paenibacillaceae</taxon>
        <taxon>Cohnella</taxon>
    </lineage>
</organism>
<name>A0ABV8SGE2_9BACL</name>